<evidence type="ECO:0000256" key="6">
    <source>
        <dbReference type="ARBA" id="ARBA00023014"/>
    </source>
</evidence>
<comment type="function">
    <text evidence="11">Catalyzes the dehydration of 6-phospho-D-gluconate to 2-dehydro-3-deoxy-6-phospho-D-gluconate.</text>
</comment>
<dbReference type="NCBIfam" id="TIGR01196">
    <property type="entry name" value="edd"/>
    <property type="match status" value="1"/>
</dbReference>
<reference evidence="16" key="1">
    <citation type="submission" date="2016-10" db="EMBL/GenBank/DDBJ databases">
        <authorList>
            <person name="Varghese N."/>
            <person name="Submissions S."/>
        </authorList>
    </citation>
    <scope>NUCLEOTIDE SEQUENCE [LARGE SCALE GENOMIC DNA]</scope>
    <source>
        <strain evidence="16">CGMCC 1.6963</strain>
    </source>
</reference>
<dbReference type="GO" id="GO:0009255">
    <property type="term" value="P:Entner-Doudoroff pathway through 6-phosphogluconate"/>
    <property type="evidence" value="ECO:0007669"/>
    <property type="project" value="UniProtKB-UniRule"/>
</dbReference>
<dbReference type="GO" id="GO:0051537">
    <property type="term" value="F:2 iron, 2 sulfur cluster binding"/>
    <property type="evidence" value="ECO:0007669"/>
    <property type="project" value="UniProtKB-KW"/>
</dbReference>
<dbReference type="GO" id="GO:0051539">
    <property type="term" value="F:4 iron, 4 sulfur cluster binding"/>
    <property type="evidence" value="ECO:0007669"/>
    <property type="project" value="UniProtKB-UniRule"/>
</dbReference>
<keyword evidence="2 11" id="KW-0004">4Fe-4S</keyword>
<evidence type="ECO:0000256" key="9">
    <source>
        <dbReference type="ARBA" id="ARBA00023277"/>
    </source>
</evidence>
<evidence type="ECO:0000256" key="5">
    <source>
        <dbReference type="ARBA" id="ARBA00023004"/>
    </source>
</evidence>
<dbReference type="PROSITE" id="PS00887">
    <property type="entry name" value="ILVD_EDD_2"/>
    <property type="match status" value="1"/>
</dbReference>
<dbReference type="SUPFAM" id="SSF143975">
    <property type="entry name" value="IlvD/EDD N-terminal domain-like"/>
    <property type="match status" value="1"/>
</dbReference>
<dbReference type="PANTHER" id="PTHR43661:SF1">
    <property type="entry name" value="PHOSPHOGLUCONATE DEHYDRATASE"/>
    <property type="match status" value="1"/>
</dbReference>
<evidence type="ECO:0000256" key="2">
    <source>
        <dbReference type="ARBA" id="ARBA00022485"/>
    </source>
</evidence>
<keyword evidence="6 11" id="KW-0411">Iron-sulfur</keyword>
<organism evidence="15 16">
    <name type="scientific">Pedococcus cremeus</name>
    <dbReference type="NCBI Taxonomy" id="587636"/>
    <lineage>
        <taxon>Bacteria</taxon>
        <taxon>Bacillati</taxon>
        <taxon>Actinomycetota</taxon>
        <taxon>Actinomycetes</taxon>
        <taxon>Micrococcales</taxon>
        <taxon>Intrasporangiaceae</taxon>
        <taxon>Pedococcus</taxon>
    </lineage>
</organism>
<dbReference type="SUPFAM" id="SSF52016">
    <property type="entry name" value="LeuD/IlvD-like"/>
    <property type="match status" value="1"/>
</dbReference>
<sequence>MPRPAQPTHPVVADVTAKVAERSRASRAAYLSRISAAAAERGLRPARADLGCSNLAHAVAACGGSDRIAMTGESAVSIGIVTSYNDMLSAHAPYEHYPQAIKATAREVGAVARVAGGVPAMCDGITQGRAGMELSLFSRDVIAMSTAIALSHDVFDAALMLGVCDKIVPGLVEGALTFGHLPTAFVPAGPMASGRSNAEKAEVRKAFADGKAGRDELLASEVASYHSPGTCTFYGTANSNQLLMDVMGLHLPGAAFVHPDEPLRAALTDAATRRVAEIASSGQAYGIGQVVDEKAVVNGVVALLATGGSTNHTMHLVAMAAAAGIHLTWDDFDELSAVVPLLARIYPNGPADVNHFHAAGGTSFLVRTLLDAGLLHDDVQTLAGPGLSRYGQRPVLDATGTLTWEDAPLESGDLAVLRPATDPFSPDGGLRVLRGTLGNAVIKVSAVADEHRVVEAPARVFTDQVGFLTAFSRRELDRDVVVVIREQGPSANGMPELHTLTPSLGVLQKRGYAVALVTDGRMSGASGAIPAAIHVTPESVHAGPISRVRDGDVIRLDANAGTIDVLVDPEELAARPPALRGAPDEYGTGRELFHALRTAVGRADEGAHVFATLGRTAELGEHTLAPTLQSSLQPNPPTNMEQTL</sequence>
<dbReference type="InterPro" id="IPR056740">
    <property type="entry name" value="ILV_EDD_C"/>
</dbReference>
<keyword evidence="8 11" id="KW-0456">Lyase</keyword>
<protein>
    <recommendedName>
        <fullName evidence="11 12">Phosphogluconate dehydratase</fullName>
        <ecNumber evidence="11 12">4.2.1.12</ecNumber>
    </recommendedName>
</protein>
<dbReference type="InterPro" id="IPR000581">
    <property type="entry name" value="ILV_EDD_N"/>
</dbReference>
<dbReference type="InterPro" id="IPR037237">
    <property type="entry name" value="IlvD/EDD_N"/>
</dbReference>
<dbReference type="EC" id="4.2.1.12" evidence="11 12"/>
<feature type="domain" description="Dihydroxy-acid/6-phosphogluconate dehydratase N-terminal" evidence="13">
    <location>
        <begin position="78"/>
        <end position="387"/>
    </location>
</feature>
<comment type="pathway">
    <text evidence="11">Carbohydrate metabolism; Entner-Doudoroff pathway.</text>
</comment>
<evidence type="ECO:0000256" key="12">
    <source>
        <dbReference type="NCBIfam" id="TIGR01196"/>
    </source>
</evidence>
<dbReference type="InterPro" id="IPR042096">
    <property type="entry name" value="Dihydro-acid_dehy_C"/>
</dbReference>
<dbReference type="Pfam" id="PF00920">
    <property type="entry name" value="ILVD_EDD_N"/>
    <property type="match status" value="1"/>
</dbReference>
<dbReference type="PROSITE" id="PS00886">
    <property type="entry name" value="ILVD_EDD_1"/>
    <property type="match status" value="1"/>
</dbReference>
<dbReference type="EMBL" id="FOHB01000008">
    <property type="protein sequence ID" value="SES45305.1"/>
    <property type="molecule type" value="Genomic_DNA"/>
</dbReference>
<dbReference type="GO" id="GO:0004456">
    <property type="term" value="F:phosphogluconate dehydratase activity"/>
    <property type="evidence" value="ECO:0007669"/>
    <property type="project" value="UniProtKB-UniRule"/>
</dbReference>
<keyword evidence="4 11" id="KW-0479">Metal-binding</keyword>
<comment type="cofactor">
    <cofactor evidence="11">
        <name>[4Fe-4S] cluster</name>
        <dbReference type="ChEBI" id="CHEBI:49883"/>
    </cofactor>
    <text evidence="11">Binds 1 [4Fe-4S] cluster.</text>
</comment>
<dbReference type="RefSeq" id="WP_091761622.1">
    <property type="nucleotide sequence ID" value="NZ_FOHB01000008.1"/>
</dbReference>
<dbReference type="GO" id="GO:0009082">
    <property type="term" value="P:branched-chain amino acid biosynthetic process"/>
    <property type="evidence" value="ECO:0007669"/>
    <property type="project" value="UniProtKB-KW"/>
</dbReference>
<keyword evidence="10" id="KW-0028">Amino-acid biosynthesis</keyword>
<gene>
    <name evidence="11" type="primary">edd</name>
    <name evidence="15" type="ORF">SAMN05216199_3774</name>
</gene>
<evidence type="ECO:0000259" key="13">
    <source>
        <dbReference type="Pfam" id="PF00920"/>
    </source>
</evidence>
<accession>A0A1H9XGP3</accession>
<dbReference type="OrthoDB" id="9807077at2"/>
<dbReference type="InterPro" id="IPR004786">
    <property type="entry name" value="6-phosphgluc_deHydtase"/>
</dbReference>
<proteinExistence type="inferred from homology"/>
<comment type="catalytic activity">
    <reaction evidence="11">
        <text>6-phospho-D-gluconate = 2-dehydro-3-deoxy-6-phospho-D-gluconate + H2O</text>
        <dbReference type="Rhea" id="RHEA:17277"/>
        <dbReference type="ChEBI" id="CHEBI:15377"/>
        <dbReference type="ChEBI" id="CHEBI:57569"/>
        <dbReference type="ChEBI" id="CHEBI:58759"/>
        <dbReference type="EC" id="4.2.1.12"/>
    </reaction>
</comment>
<keyword evidence="16" id="KW-1185">Reference proteome</keyword>
<comment type="similarity">
    <text evidence="1 11">Belongs to the IlvD/Edd family.</text>
</comment>
<keyword evidence="5 11" id="KW-0408">Iron</keyword>
<dbReference type="GO" id="GO:0046872">
    <property type="term" value="F:metal ion binding"/>
    <property type="evidence" value="ECO:0007669"/>
    <property type="project" value="UniProtKB-KW"/>
</dbReference>
<dbReference type="AlphaFoldDB" id="A0A1H9XGP3"/>
<dbReference type="HAMAP" id="MF_02094">
    <property type="entry name" value="Edd"/>
    <property type="match status" value="1"/>
</dbReference>
<evidence type="ECO:0000313" key="15">
    <source>
        <dbReference type="EMBL" id="SES45305.1"/>
    </source>
</evidence>
<keyword evidence="10" id="KW-0100">Branched-chain amino acid biosynthesis</keyword>
<evidence type="ECO:0000313" key="16">
    <source>
        <dbReference type="Proteomes" id="UP000199019"/>
    </source>
</evidence>
<feature type="domain" description="Dihydroxy-acid/6-phosphogluconate dehydratase C-terminal" evidence="14">
    <location>
        <begin position="416"/>
        <end position="607"/>
    </location>
</feature>
<dbReference type="Pfam" id="PF24877">
    <property type="entry name" value="ILV_EDD_C"/>
    <property type="match status" value="1"/>
</dbReference>
<dbReference type="InterPro" id="IPR020558">
    <property type="entry name" value="DiOHA_6PGluconate_deHydtase_CS"/>
</dbReference>
<dbReference type="PANTHER" id="PTHR43661">
    <property type="entry name" value="D-XYLONATE DEHYDRATASE"/>
    <property type="match status" value="1"/>
</dbReference>
<dbReference type="Proteomes" id="UP000199019">
    <property type="component" value="Unassembled WGS sequence"/>
</dbReference>
<keyword evidence="7 11" id="KW-0311">Gluconate utilization</keyword>
<feature type="binding site" evidence="11">
    <location>
        <position position="164"/>
    </location>
    <ligand>
        <name>[4Fe-4S] cluster</name>
        <dbReference type="ChEBI" id="CHEBI:49883"/>
    </ligand>
</feature>
<evidence type="ECO:0000256" key="3">
    <source>
        <dbReference type="ARBA" id="ARBA00022714"/>
    </source>
</evidence>
<evidence type="ECO:0000256" key="7">
    <source>
        <dbReference type="ARBA" id="ARBA00023064"/>
    </source>
</evidence>
<evidence type="ECO:0000256" key="11">
    <source>
        <dbReference type="HAMAP-Rule" id="MF_02094"/>
    </source>
</evidence>
<dbReference type="GO" id="GO:0005829">
    <property type="term" value="C:cytosol"/>
    <property type="evidence" value="ECO:0007669"/>
    <property type="project" value="TreeGrafter"/>
</dbReference>
<keyword evidence="3" id="KW-0001">2Fe-2S</keyword>
<evidence type="ECO:0000256" key="4">
    <source>
        <dbReference type="ARBA" id="ARBA00022723"/>
    </source>
</evidence>
<evidence type="ECO:0000259" key="14">
    <source>
        <dbReference type="Pfam" id="PF24877"/>
    </source>
</evidence>
<feature type="binding site" evidence="11">
    <location>
        <position position="231"/>
    </location>
    <ligand>
        <name>[4Fe-4S] cluster</name>
        <dbReference type="ChEBI" id="CHEBI:49883"/>
    </ligand>
</feature>
<keyword evidence="9 11" id="KW-0119">Carbohydrate metabolism</keyword>
<dbReference type="STRING" id="587636.SAMN05216199_3774"/>
<dbReference type="UniPathway" id="UPA00226"/>
<evidence type="ECO:0000256" key="1">
    <source>
        <dbReference type="ARBA" id="ARBA00006486"/>
    </source>
</evidence>
<dbReference type="GO" id="GO:0019521">
    <property type="term" value="P:D-gluconate metabolic process"/>
    <property type="evidence" value="ECO:0007669"/>
    <property type="project" value="UniProtKB-KW"/>
</dbReference>
<evidence type="ECO:0000256" key="10">
    <source>
        <dbReference type="ARBA" id="ARBA00023304"/>
    </source>
</evidence>
<evidence type="ECO:0000256" key="8">
    <source>
        <dbReference type="ARBA" id="ARBA00023239"/>
    </source>
</evidence>
<dbReference type="Gene3D" id="3.50.30.80">
    <property type="entry name" value="IlvD/EDD C-terminal domain-like"/>
    <property type="match status" value="1"/>
</dbReference>
<name>A0A1H9XGP3_9MICO</name>